<dbReference type="EMBL" id="BLPF01000001">
    <property type="protein sequence ID" value="GFJ77884.1"/>
    <property type="molecule type" value="Genomic_DNA"/>
</dbReference>
<evidence type="ECO:0000256" key="1">
    <source>
        <dbReference type="SAM" id="MobiDB-lite"/>
    </source>
</evidence>
<dbReference type="Proteomes" id="UP000482800">
    <property type="component" value="Unassembled WGS sequence"/>
</dbReference>
<dbReference type="AlphaFoldDB" id="A0A6V8K2F3"/>
<name>A0A6V8K2F3_9ACTN</name>
<organism evidence="2 3">
    <name type="scientific">Phytohabitans houttuyneae</name>
    <dbReference type="NCBI Taxonomy" id="1076126"/>
    <lineage>
        <taxon>Bacteria</taxon>
        <taxon>Bacillati</taxon>
        <taxon>Actinomycetota</taxon>
        <taxon>Actinomycetes</taxon>
        <taxon>Micromonosporales</taxon>
        <taxon>Micromonosporaceae</taxon>
    </lineage>
</organism>
<feature type="region of interest" description="Disordered" evidence="1">
    <location>
        <begin position="1"/>
        <end position="39"/>
    </location>
</feature>
<proteinExistence type="predicted"/>
<evidence type="ECO:0000313" key="3">
    <source>
        <dbReference type="Proteomes" id="UP000482800"/>
    </source>
</evidence>
<reference evidence="2 3" key="1">
    <citation type="submission" date="2020-03" db="EMBL/GenBank/DDBJ databases">
        <title>Whole genome shotgun sequence of Phytohabitans houttuyneae NBRC 108639.</title>
        <authorList>
            <person name="Komaki H."/>
            <person name="Tamura T."/>
        </authorList>
    </citation>
    <scope>NUCLEOTIDE SEQUENCE [LARGE SCALE GENOMIC DNA]</scope>
    <source>
        <strain evidence="2 3">NBRC 108639</strain>
    </source>
</reference>
<gene>
    <name evidence="2" type="ORF">Phou_020640</name>
</gene>
<protein>
    <submittedName>
        <fullName evidence="2">Uncharacterized protein</fullName>
    </submittedName>
</protein>
<sequence>MWYTSHAGDARHHRPVPQPPRTAHGDLPRGRRVSGSVSAHTDTVKGLTWIDLFG</sequence>
<keyword evidence="3" id="KW-1185">Reference proteome</keyword>
<reference evidence="2 3" key="2">
    <citation type="submission" date="2020-03" db="EMBL/GenBank/DDBJ databases">
        <authorList>
            <person name="Ichikawa N."/>
            <person name="Kimura A."/>
            <person name="Kitahashi Y."/>
            <person name="Uohara A."/>
        </authorList>
    </citation>
    <scope>NUCLEOTIDE SEQUENCE [LARGE SCALE GENOMIC DNA]</scope>
    <source>
        <strain evidence="2 3">NBRC 108639</strain>
    </source>
</reference>
<comment type="caution">
    <text evidence="2">The sequence shown here is derived from an EMBL/GenBank/DDBJ whole genome shotgun (WGS) entry which is preliminary data.</text>
</comment>
<evidence type="ECO:0000313" key="2">
    <source>
        <dbReference type="EMBL" id="GFJ77884.1"/>
    </source>
</evidence>
<accession>A0A6V8K2F3</accession>